<proteinExistence type="predicted"/>
<organism evidence="2 3">
    <name type="scientific">Methylobacterium terricola</name>
    <dbReference type="NCBI Taxonomy" id="2583531"/>
    <lineage>
        <taxon>Bacteria</taxon>
        <taxon>Pseudomonadati</taxon>
        <taxon>Pseudomonadota</taxon>
        <taxon>Alphaproteobacteria</taxon>
        <taxon>Hyphomicrobiales</taxon>
        <taxon>Methylobacteriaceae</taxon>
        <taxon>Methylobacterium</taxon>
    </lineage>
</organism>
<sequence>MKIVPTLADAALLMLRQTAAREAPPRPQATPALTPRSIDPRHPGAAALLGAVSQGPGAADRATLNDSLFSVNRMTGETLLMRRAEQLGDLFGLERSSYDTFAEFAAATRAVMVKLTANPDDEKLIDAIGARLKLAPETIALLKTQKAPDLLFRHIEHALELDQIGVSLTSLVTAAEDLQGDDADRIIEVLLDERSLSAKDRAGRTPITVTQDEAGLYRVGGGTRG</sequence>
<name>A0A5C4L6X7_9HYPH</name>
<dbReference type="EMBL" id="VDDA01000033">
    <property type="protein sequence ID" value="TNC07601.1"/>
    <property type="molecule type" value="Genomic_DNA"/>
</dbReference>
<evidence type="ECO:0000256" key="1">
    <source>
        <dbReference type="SAM" id="MobiDB-lite"/>
    </source>
</evidence>
<protein>
    <submittedName>
        <fullName evidence="2">Uncharacterized protein</fullName>
    </submittedName>
</protein>
<dbReference type="OrthoDB" id="7992082at2"/>
<comment type="caution">
    <text evidence="2">The sequence shown here is derived from an EMBL/GenBank/DDBJ whole genome shotgun (WGS) entry which is preliminary data.</text>
</comment>
<dbReference type="RefSeq" id="WP_139040085.1">
    <property type="nucleotide sequence ID" value="NZ_VDDA01000033.1"/>
</dbReference>
<gene>
    <name evidence="2" type="ORF">FF100_32035</name>
</gene>
<accession>A0A5C4L6X7</accession>
<reference evidence="2 3" key="1">
    <citation type="submission" date="2019-06" db="EMBL/GenBank/DDBJ databases">
        <title>Genome of Methylobacterium sp. 17Sr1-39.</title>
        <authorList>
            <person name="Seo T."/>
        </authorList>
    </citation>
    <scope>NUCLEOTIDE SEQUENCE [LARGE SCALE GENOMIC DNA]</scope>
    <source>
        <strain evidence="2 3">17Sr1-39</strain>
    </source>
</reference>
<keyword evidence="3" id="KW-1185">Reference proteome</keyword>
<evidence type="ECO:0000313" key="2">
    <source>
        <dbReference type="EMBL" id="TNC07601.1"/>
    </source>
</evidence>
<feature type="region of interest" description="Disordered" evidence="1">
    <location>
        <begin position="20"/>
        <end position="40"/>
    </location>
</feature>
<evidence type="ECO:0000313" key="3">
    <source>
        <dbReference type="Proteomes" id="UP000305267"/>
    </source>
</evidence>
<dbReference type="AlphaFoldDB" id="A0A5C4L6X7"/>
<dbReference type="Proteomes" id="UP000305267">
    <property type="component" value="Unassembled WGS sequence"/>
</dbReference>